<dbReference type="AlphaFoldDB" id="A0A6H5FXC0"/>
<proteinExistence type="predicted"/>
<evidence type="ECO:0000313" key="2">
    <source>
        <dbReference type="Proteomes" id="UP000479000"/>
    </source>
</evidence>
<organism evidence="1 2">
    <name type="scientific">Nesidiocoris tenuis</name>
    <dbReference type="NCBI Taxonomy" id="355587"/>
    <lineage>
        <taxon>Eukaryota</taxon>
        <taxon>Metazoa</taxon>
        <taxon>Ecdysozoa</taxon>
        <taxon>Arthropoda</taxon>
        <taxon>Hexapoda</taxon>
        <taxon>Insecta</taxon>
        <taxon>Pterygota</taxon>
        <taxon>Neoptera</taxon>
        <taxon>Paraneoptera</taxon>
        <taxon>Hemiptera</taxon>
        <taxon>Heteroptera</taxon>
        <taxon>Panheteroptera</taxon>
        <taxon>Cimicomorpha</taxon>
        <taxon>Miridae</taxon>
        <taxon>Dicyphina</taxon>
        <taxon>Nesidiocoris</taxon>
    </lineage>
</organism>
<reference evidence="1 2" key="1">
    <citation type="submission" date="2020-02" db="EMBL/GenBank/DDBJ databases">
        <authorList>
            <person name="Ferguson B K."/>
        </authorList>
    </citation>
    <scope>NUCLEOTIDE SEQUENCE [LARGE SCALE GENOMIC DNA]</scope>
</reference>
<dbReference type="Proteomes" id="UP000479000">
    <property type="component" value="Unassembled WGS sequence"/>
</dbReference>
<protein>
    <submittedName>
        <fullName evidence="1">Uncharacterized protein</fullName>
    </submittedName>
</protein>
<gene>
    <name evidence="1" type="ORF">NTEN_LOCUS1365</name>
</gene>
<evidence type="ECO:0000313" key="1">
    <source>
        <dbReference type="EMBL" id="CAA9994549.1"/>
    </source>
</evidence>
<keyword evidence="2" id="KW-1185">Reference proteome</keyword>
<name>A0A6H5FXC0_9HEMI</name>
<dbReference type="EMBL" id="CADCXU010001997">
    <property type="protein sequence ID" value="CAA9994549.1"/>
    <property type="molecule type" value="Genomic_DNA"/>
</dbReference>
<accession>A0A6H5FXC0</accession>
<sequence length="351" mass="39277">MEPVGQSGKEDRSEISLKEAILLSSIEVDQPHDPSSGASFSGLPLPGLPLPEIPLHKTPTVDQVENHRSASFRLNAPRARDPLGERAKPSTPEFTLRTKNRHEHLMSILQHVKKTNFRKNVNFAILPHVVGKMTTGPGSPGPLPASTIALLEPFGGTVVSNLDTNYPSCEISMTLTSTKDIKLLTIVKCYEALLKKIHLPVSSLFARSSFLRKINLPSKDCTRTGRNKVLTTKDNKTSCILDPGIQNLFTLTTKCPTKKATRDIHRLLKRSEIELQRHMANRRVIIPRRTFQSKKFEKSVCPPIEVLAAIKQSESAPNAEFHQNDRNFSVFSVYRGKAFQTDRYFLVQVQQ</sequence>